<evidence type="ECO:0000259" key="5">
    <source>
        <dbReference type="Pfam" id="PF02896"/>
    </source>
</evidence>
<dbReference type="Pfam" id="PF02896">
    <property type="entry name" value="PEP-utilizers_C"/>
    <property type="match status" value="1"/>
</dbReference>
<keyword evidence="4" id="KW-0067">ATP-binding</keyword>
<dbReference type="SUPFAM" id="SSF51621">
    <property type="entry name" value="Phosphoenolpyruvate/pyruvate domain"/>
    <property type="match status" value="1"/>
</dbReference>
<evidence type="ECO:0000256" key="1">
    <source>
        <dbReference type="ARBA" id="ARBA00007837"/>
    </source>
</evidence>
<protein>
    <submittedName>
        <fullName evidence="6">Phosphoenolpyruvate synthase</fullName>
    </submittedName>
</protein>
<proteinExistence type="inferred from homology"/>
<dbReference type="EMBL" id="JAUFQC010000001">
    <property type="protein sequence ID" value="MDN3610084.1"/>
    <property type="molecule type" value="Genomic_DNA"/>
</dbReference>
<keyword evidence="2" id="KW-0479">Metal-binding</keyword>
<keyword evidence="7" id="KW-1185">Reference proteome</keyword>
<reference evidence="7" key="1">
    <citation type="journal article" date="2019" name="Int. J. Syst. Evol. Microbiol.">
        <title>The Global Catalogue of Microorganisms (GCM) 10K type strain sequencing project: providing services to taxonomists for standard genome sequencing and annotation.</title>
        <authorList>
            <consortium name="The Broad Institute Genomics Platform"/>
            <consortium name="The Broad Institute Genome Sequencing Center for Infectious Disease"/>
            <person name="Wu L."/>
            <person name="Ma J."/>
        </authorList>
    </citation>
    <scope>NUCLEOTIDE SEQUENCE [LARGE SCALE GENOMIC DNA]</scope>
    <source>
        <strain evidence="7">CECT 7398</strain>
    </source>
</reference>
<dbReference type="InterPro" id="IPR006319">
    <property type="entry name" value="PEP_synth"/>
</dbReference>
<dbReference type="PANTHER" id="PTHR43030:SF1">
    <property type="entry name" value="PHOSPHOENOLPYRUVATE SYNTHASE"/>
    <property type="match status" value="1"/>
</dbReference>
<comment type="caution">
    <text evidence="6">The sequence shown here is derived from an EMBL/GenBank/DDBJ whole genome shotgun (WGS) entry which is preliminary data.</text>
</comment>
<evidence type="ECO:0000256" key="4">
    <source>
        <dbReference type="ARBA" id="ARBA00022840"/>
    </source>
</evidence>
<name>A0ABT8BUG4_9VIBR</name>
<dbReference type="InterPro" id="IPR000121">
    <property type="entry name" value="PEP_util_C"/>
</dbReference>
<dbReference type="InterPro" id="IPR040442">
    <property type="entry name" value="Pyrv_kinase-like_dom_sf"/>
</dbReference>
<evidence type="ECO:0000256" key="3">
    <source>
        <dbReference type="ARBA" id="ARBA00022741"/>
    </source>
</evidence>
<feature type="domain" description="PEP-utilising enzyme C-terminal" evidence="5">
    <location>
        <begin position="111"/>
        <end position="267"/>
    </location>
</feature>
<organism evidence="6 7">
    <name type="scientific">Vibrio ostreicida</name>
    <dbReference type="NCBI Taxonomy" id="526588"/>
    <lineage>
        <taxon>Bacteria</taxon>
        <taxon>Pseudomonadati</taxon>
        <taxon>Pseudomonadota</taxon>
        <taxon>Gammaproteobacteria</taxon>
        <taxon>Vibrionales</taxon>
        <taxon>Vibrionaceae</taxon>
        <taxon>Vibrio</taxon>
    </lineage>
</organism>
<dbReference type="InterPro" id="IPR015813">
    <property type="entry name" value="Pyrv/PenolPyrv_kinase-like_dom"/>
</dbReference>
<accession>A0ABT8BUG4</accession>
<dbReference type="Proteomes" id="UP001238540">
    <property type="component" value="Unassembled WGS sequence"/>
</dbReference>
<dbReference type="PANTHER" id="PTHR43030">
    <property type="entry name" value="PHOSPHOENOLPYRUVATE SYNTHASE"/>
    <property type="match status" value="1"/>
</dbReference>
<evidence type="ECO:0000313" key="7">
    <source>
        <dbReference type="Proteomes" id="UP001238540"/>
    </source>
</evidence>
<dbReference type="Gene3D" id="3.20.20.60">
    <property type="entry name" value="Phosphoenolpyruvate-binding domains"/>
    <property type="match status" value="1"/>
</dbReference>
<comment type="similarity">
    <text evidence="1">Belongs to the PEP-utilizing enzyme family.</text>
</comment>
<gene>
    <name evidence="6" type="ORF">QWZ16_10270</name>
</gene>
<evidence type="ECO:0000313" key="6">
    <source>
        <dbReference type="EMBL" id="MDN3610084.1"/>
    </source>
</evidence>
<sequence length="295" mass="31928">MKVNGSNSLHPELNIGDALPGQKAAVGSHHLFVSMADLISEHIVYHPCFKSVESMLSEAELNSIKAILGESAMNEHFVATLVDTIIQTIEPTHEAIRIGLSNSDSGELSARLGGQAEPSEVNSALGLRGVSRYAQSQFHLAFVLECQVIKALQLQGVAVDIVVPFVRTLSDAAKIIDLLSEQGLPRGVNGLHVFYTVDVPSAALLSERLLPYFDGVAINVENLAQFTLGVDRQNQALEYLFDPQCDPVIDLIRSVVKAASRACKPVVIQSSGMNMYRVIQQCLVDNKVTQVVVTL</sequence>
<keyword evidence="3" id="KW-0547">Nucleotide-binding</keyword>
<evidence type="ECO:0000256" key="2">
    <source>
        <dbReference type="ARBA" id="ARBA00022723"/>
    </source>
</evidence>
<dbReference type="RefSeq" id="WP_170883602.1">
    <property type="nucleotide sequence ID" value="NZ_JABEYA020000013.1"/>
</dbReference>